<dbReference type="GO" id="GO:0009360">
    <property type="term" value="C:DNA polymerase III complex"/>
    <property type="evidence" value="ECO:0007669"/>
    <property type="project" value="InterPro"/>
</dbReference>
<dbReference type="STRING" id="111780.Sta7437_3293"/>
<keyword evidence="5 12" id="KW-0548">Nucleotidyltransferase</keyword>
<dbReference type="GO" id="GO:0003887">
    <property type="term" value="F:DNA-directed DNA polymerase activity"/>
    <property type="evidence" value="ECO:0007669"/>
    <property type="project" value="UniProtKB-KW"/>
</dbReference>
<dbReference type="GO" id="GO:0005737">
    <property type="term" value="C:cytoplasm"/>
    <property type="evidence" value="ECO:0007669"/>
    <property type="project" value="UniProtKB-SubCell"/>
</dbReference>
<comment type="similarity">
    <text evidence="2">Belongs to the beta sliding clamp family.</text>
</comment>
<evidence type="ECO:0000256" key="2">
    <source>
        <dbReference type="ARBA" id="ARBA00010752"/>
    </source>
</evidence>
<dbReference type="GO" id="GO:0003677">
    <property type="term" value="F:DNA binding"/>
    <property type="evidence" value="ECO:0007669"/>
    <property type="project" value="UniProtKB-KW"/>
</dbReference>
<dbReference type="PANTHER" id="PTHR30478:SF0">
    <property type="entry name" value="BETA SLIDING CLAMP"/>
    <property type="match status" value="1"/>
</dbReference>
<evidence type="ECO:0000256" key="4">
    <source>
        <dbReference type="ARBA" id="ARBA00022679"/>
    </source>
</evidence>
<evidence type="ECO:0000259" key="10">
    <source>
        <dbReference type="Pfam" id="PF02767"/>
    </source>
</evidence>
<protein>
    <submittedName>
        <fullName evidence="12">DNA polymerase III, beta subunit</fullName>
        <ecNumber evidence="12">2.7.7.7</ecNumber>
    </submittedName>
</protein>
<evidence type="ECO:0000256" key="3">
    <source>
        <dbReference type="ARBA" id="ARBA00022490"/>
    </source>
</evidence>
<evidence type="ECO:0000256" key="7">
    <source>
        <dbReference type="ARBA" id="ARBA00022932"/>
    </source>
</evidence>
<dbReference type="EC" id="2.7.7.7" evidence="12"/>
<dbReference type="InterPro" id="IPR022637">
    <property type="entry name" value="DNA_polIII_beta_cen"/>
</dbReference>
<dbReference type="InterPro" id="IPR022635">
    <property type="entry name" value="DNA_polIII_beta_C"/>
</dbReference>
<dbReference type="AlphaFoldDB" id="K9XW35"/>
<evidence type="ECO:0000259" key="9">
    <source>
        <dbReference type="Pfam" id="PF00712"/>
    </source>
</evidence>
<dbReference type="GO" id="GO:0006271">
    <property type="term" value="P:DNA strand elongation involved in DNA replication"/>
    <property type="evidence" value="ECO:0007669"/>
    <property type="project" value="TreeGrafter"/>
</dbReference>
<dbReference type="InterPro" id="IPR046938">
    <property type="entry name" value="DNA_clamp_sf"/>
</dbReference>
<dbReference type="InterPro" id="IPR001001">
    <property type="entry name" value="DNA_polIII_beta"/>
</dbReference>
<organism evidence="12 13">
    <name type="scientific">Stanieria cyanosphaera (strain ATCC 29371 / PCC 7437)</name>
    <dbReference type="NCBI Taxonomy" id="111780"/>
    <lineage>
        <taxon>Bacteria</taxon>
        <taxon>Bacillati</taxon>
        <taxon>Cyanobacteriota</taxon>
        <taxon>Cyanophyceae</taxon>
        <taxon>Pleurocapsales</taxon>
        <taxon>Dermocarpellaceae</taxon>
        <taxon>Stanieria</taxon>
    </lineage>
</organism>
<dbReference type="GO" id="GO:0008408">
    <property type="term" value="F:3'-5' exonuclease activity"/>
    <property type="evidence" value="ECO:0007669"/>
    <property type="project" value="InterPro"/>
</dbReference>
<feature type="domain" description="DNA polymerase III beta sliding clamp C-terminal" evidence="11">
    <location>
        <begin position="304"/>
        <end position="423"/>
    </location>
</feature>
<dbReference type="NCBIfam" id="TIGR00663">
    <property type="entry name" value="dnan"/>
    <property type="match status" value="1"/>
</dbReference>
<evidence type="ECO:0000256" key="6">
    <source>
        <dbReference type="ARBA" id="ARBA00022705"/>
    </source>
</evidence>
<dbReference type="EMBL" id="CP003653">
    <property type="protein sequence ID" value="AFZ36800.1"/>
    <property type="molecule type" value="Genomic_DNA"/>
</dbReference>
<dbReference type="Gene3D" id="3.10.150.10">
    <property type="entry name" value="DNA Polymerase III, subunit A, domain 2"/>
    <property type="match status" value="3"/>
</dbReference>
<evidence type="ECO:0000259" key="11">
    <source>
        <dbReference type="Pfam" id="PF02768"/>
    </source>
</evidence>
<feature type="domain" description="DNA polymerase III beta sliding clamp N-terminal" evidence="9">
    <location>
        <begin position="1"/>
        <end position="136"/>
    </location>
</feature>
<keyword evidence="6" id="KW-0235">DNA replication</keyword>
<dbReference type="CDD" id="cd00140">
    <property type="entry name" value="beta_clamp"/>
    <property type="match status" value="1"/>
</dbReference>
<dbReference type="SUPFAM" id="SSF55979">
    <property type="entry name" value="DNA clamp"/>
    <property type="match status" value="3"/>
</dbReference>
<dbReference type="eggNOG" id="COG0592">
    <property type="taxonomic scope" value="Bacteria"/>
</dbReference>
<evidence type="ECO:0000256" key="1">
    <source>
        <dbReference type="ARBA" id="ARBA00004496"/>
    </source>
</evidence>
<keyword evidence="8" id="KW-0238">DNA-binding</keyword>
<keyword evidence="3" id="KW-0963">Cytoplasm</keyword>
<dbReference type="HOGENOM" id="CLU_038149_4_1_3"/>
<evidence type="ECO:0000256" key="8">
    <source>
        <dbReference type="ARBA" id="ARBA00023125"/>
    </source>
</evidence>
<dbReference type="KEGG" id="scs:Sta7437_3293"/>
<keyword evidence="13" id="KW-1185">Reference proteome</keyword>
<name>K9XW35_STAC7</name>
<dbReference type="InterPro" id="IPR022634">
    <property type="entry name" value="DNA_polIII_beta_N"/>
</dbReference>
<sequence>MKLICSQSDLNSNLSLVSRIVPSRPEPLVLGNVLVIADDTTQKVSLTVFDGNLAIRTSFNAEVSEGGSITLPAKLFNDIVSKLPEMEINLDVNTSVEDSLSNATLGSEQNIVAILSSPSGKYQLSGIDASEFPELPTINTEEENASSELNIEEQNVCTVLLPVSALTEGLKCCLFAASTELSKQILTGIHFKTQKDDFVIDSLEFAATDSHRLAVVQTPLEVPETSEVEPTSAEESLAKTTNLVKDFAVTIPAKALRELERILVNSPADQTIKFSFDETQVIFELGDKRLSSLKLTGSYPAYNQLIPSNFSRQMIVDRKRLINSLELVAVLAQKNNVVKFSLDSEAQQLFLSVDARDVGNAKEALPAEIIGESIDIAFNIKYLMDGLKAMPASEIKMQLNEWNQPVIFTPVGGFKMTYLVMPVQLRN</sequence>
<dbReference type="Proteomes" id="UP000010473">
    <property type="component" value="Chromosome"/>
</dbReference>
<dbReference type="Pfam" id="PF02768">
    <property type="entry name" value="DNA_pol3_beta_3"/>
    <property type="match status" value="1"/>
</dbReference>
<dbReference type="RefSeq" id="WP_015194462.1">
    <property type="nucleotide sequence ID" value="NC_019748.1"/>
</dbReference>
<gene>
    <name evidence="12" type="ordered locus">Sta7437_3293</name>
</gene>
<evidence type="ECO:0000256" key="5">
    <source>
        <dbReference type="ARBA" id="ARBA00022695"/>
    </source>
</evidence>
<dbReference type="PATRIC" id="fig|111780.3.peg.3416"/>
<keyword evidence="4 12" id="KW-0808">Transferase</keyword>
<dbReference type="Pfam" id="PF00712">
    <property type="entry name" value="DNA_pol3_beta"/>
    <property type="match status" value="1"/>
</dbReference>
<feature type="domain" description="DNA polymerase III beta sliding clamp central" evidence="10">
    <location>
        <begin position="164"/>
        <end position="226"/>
    </location>
</feature>
<dbReference type="Pfam" id="PF02767">
    <property type="entry name" value="DNA_pol3_beta_2"/>
    <property type="match status" value="1"/>
</dbReference>
<accession>K9XW35</accession>
<dbReference type="OrthoDB" id="8421503at2"/>
<comment type="subcellular location">
    <subcellularLocation>
        <location evidence="1">Cytoplasm</location>
    </subcellularLocation>
</comment>
<proteinExistence type="inferred from homology"/>
<keyword evidence="7" id="KW-0239">DNA-directed DNA polymerase</keyword>
<evidence type="ECO:0000313" key="12">
    <source>
        <dbReference type="EMBL" id="AFZ36800.1"/>
    </source>
</evidence>
<reference evidence="13" key="1">
    <citation type="journal article" date="2013" name="Proc. Natl. Acad. Sci. U.S.A.">
        <title>Improving the coverage of the cyanobacterial phylum using diversity-driven genome sequencing.</title>
        <authorList>
            <person name="Shih P.M."/>
            <person name="Wu D."/>
            <person name="Latifi A."/>
            <person name="Axen S.D."/>
            <person name="Fewer D.P."/>
            <person name="Talla E."/>
            <person name="Calteau A."/>
            <person name="Cai F."/>
            <person name="Tandeau de Marsac N."/>
            <person name="Rippka R."/>
            <person name="Herdman M."/>
            <person name="Sivonen K."/>
            <person name="Coursin T."/>
            <person name="Laurent T."/>
            <person name="Goodwin L."/>
            <person name="Nolan M."/>
            <person name="Davenport K.W."/>
            <person name="Han C.S."/>
            <person name="Rubin E.M."/>
            <person name="Eisen J.A."/>
            <person name="Woyke T."/>
            <person name="Gugger M."/>
            <person name="Kerfeld C.A."/>
        </authorList>
    </citation>
    <scope>NUCLEOTIDE SEQUENCE [LARGE SCALE GENOMIC DNA]</scope>
    <source>
        <strain evidence="13">ATCC 29371 / PCC 7437</strain>
    </source>
</reference>
<evidence type="ECO:0000313" key="13">
    <source>
        <dbReference type="Proteomes" id="UP000010473"/>
    </source>
</evidence>
<dbReference type="PANTHER" id="PTHR30478">
    <property type="entry name" value="DNA POLYMERASE III SUBUNIT BETA"/>
    <property type="match status" value="1"/>
</dbReference>
<dbReference type="SMART" id="SM00480">
    <property type="entry name" value="POL3Bc"/>
    <property type="match status" value="1"/>
</dbReference>